<reference evidence="1 2" key="1">
    <citation type="journal article" date="2023" name="Plants (Basel)">
        <title>Bridging the Gap: Combining Genomics and Transcriptomics Approaches to Understand Stylosanthes scabra, an Orphan Legume from the Brazilian Caatinga.</title>
        <authorList>
            <person name="Ferreira-Neto J.R.C."/>
            <person name="da Silva M.D."/>
            <person name="Binneck E."/>
            <person name="de Melo N.F."/>
            <person name="da Silva R.H."/>
            <person name="de Melo A.L.T.M."/>
            <person name="Pandolfi V."/>
            <person name="Bustamante F.O."/>
            <person name="Brasileiro-Vidal A.C."/>
            <person name="Benko-Iseppon A.M."/>
        </authorList>
    </citation>
    <scope>NUCLEOTIDE SEQUENCE [LARGE SCALE GENOMIC DNA]</scope>
    <source>
        <tissue evidence="1">Leaves</tissue>
    </source>
</reference>
<dbReference type="Proteomes" id="UP001341840">
    <property type="component" value="Unassembled WGS sequence"/>
</dbReference>
<gene>
    <name evidence="1" type="ORF">PIB30_060812</name>
</gene>
<protein>
    <submittedName>
        <fullName evidence="1">Uncharacterized protein</fullName>
    </submittedName>
</protein>
<sequence length="52" mass="5765">GVTRIVNSRGHISKSDRPRVDLGPRLIRSYGGLLDKSDGRRAFRVSWAQSLG</sequence>
<keyword evidence="2" id="KW-1185">Reference proteome</keyword>
<comment type="caution">
    <text evidence="1">The sequence shown here is derived from an EMBL/GenBank/DDBJ whole genome shotgun (WGS) entry which is preliminary data.</text>
</comment>
<accession>A0ABU6ZJC4</accession>
<dbReference type="EMBL" id="JASCZI010272403">
    <property type="protein sequence ID" value="MED6222059.1"/>
    <property type="molecule type" value="Genomic_DNA"/>
</dbReference>
<evidence type="ECO:0000313" key="1">
    <source>
        <dbReference type="EMBL" id="MED6222059.1"/>
    </source>
</evidence>
<feature type="non-terminal residue" evidence="1">
    <location>
        <position position="1"/>
    </location>
</feature>
<name>A0ABU6ZJC4_9FABA</name>
<proteinExistence type="predicted"/>
<evidence type="ECO:0000313" key="2">
    <source>
        <dbReference type="Proteomes" id="UP001341840"/>
    </source>
</evidence>
<organism evidence="1 2">
    <name type="scientific">Stylosanthes scabra</name>
    <dbReference type="NCBI Taxonomy" id="79078"/>
    <lineage>
        <taxon>Eukaryota</taxon>
        <taxon>Viridiplantae</taxon>
        <taxon>Streptophyta</taxon>
        <taxon>Embryophyta</taxon>
        <taxon>Tracheophyta</taxon>
        <taxon>Spermatophyta</taxon>
        <taxon>Magnoliopsida</taxon>
        <taxon>eudicotyledons</taxon>
        <taxon>Gunneridae</taxon>
        <taxon>Pentapetalae</taxon>
        <taxon>rosids</taxon>
        <taxon>fabids</taxon>
        <taxon>Fabales</taxon>
        <taxon>Fabaceae</taxon>
        <taxon>Papilionoideae</taxon>
        <taxon>50 kb inversion clade</taxon>
        <taxon>dalbergioids sensu lato</taxon>
        <taxon>Dalbergieae</taxon>
        <taxon>Pterocarpus clade</taxon>
        <taxon>Stylosanthes</taxon>
    </lineage>
</organism>